<sequence>MLPPQLQCEFDVEANQRALRHLLRQSPPSSKGTKAAASSPEVQITPSTVHRVVWRCTTCSAQWSARPSDRTNRQTADSYRCAKCYGDPVNTLSSPSSPDQPSMHQPTDATPARVSSLLCEVYPSLAAQWDTQRNELLQNAVLQDPTEIHTSSFTKVWWRCPLCCTPWLEPVSSRVMRYELAVQSLKPHTSTTVAALVCPACERRGVSRGATSAPSSASTGPRRFLSDDRLLLSEALLQPSQSPSEVPLTSEMMLQWRCRTCQFEFSATVANRFLRHERCPQCTGREKSMMNLLVIQRSDVVAEVSKHVSRTKLRYITVHDDVELPFVCRTCFSPYRMTARARCAVPRGVPACSKCFLVGTQVLADAQRQAQRSAATPLSARTRRRVKQRALQLSRSNRSADRLAAAANELQHRDGALKD</sequence>
<dbReference type="AlphaFoldDB" id="A0A0N1IJ62"/>
<dbReference type="OMA" id="CQFEYAA"/>
<dbReference type="EMBL" id="LJSK01000191">
    <property type="protein sequence ID" value="KPI85382.1"/>
    <property type="molecule type" value="Genomic_DNA"/>
</dbReference>
<reference evidence="3 4" key="1">
    <citation type="journal article" date="2015" name="PLoS Pathog.">
        <title>Leptomonas seymouri: Adaptations to the Dixenous Life Cycle Analyzed by Genome Sequencing, Transcriptome Profiling and Co-infection with Leishmania donovani.</title>
        <authorList>
            <person name="Kraeva N."/>
            <person name="Butenko A."/>
            <person name="Hlavacova J."/>
            <person name="Kostygov A."/>
            <person name="Myskova J."/>
            <person name="Grybchuk D."/>
            <person name="Lestinova T."/>
            <person name="Votypka J."/>
            <person name="Volf P."/>
            <person name="Opperdoes F."/>
            <person name="Flegontov P."/>
            <person name="Lukes J."/>
            <person name="Yurchenko V."/>
        </authorList>
    </citation>
    <scope>NUCLEOTIDE SEQUENCE [LARGE SCALE GENOMIC DNA]</scope>
    <source>
        <strain evidence="3 4">ATCC 30220</strain>
    </source>
</reference>
<dbReference type="PANTHER" id="PTHR37317">
    <property type="entry name" value="BLR8090 PROTEIN"/>
    <property type="match status" value="1"/>
</dbReference>
<protein>
    <recommendedName>
        <fullName evidence="2">Treble clef zinc finger domain-containing protein</fullName>
    </recommendedName>
</protein>
<organism evidence="3 4">
    <name type="scientific">Leptomonas seymouri</name>
    <dbReference type="NCBI Taxonomy" id="5684"/>
    <lineage>
        <taxon>Eukaryota</taxon>
        <taxon>Discoba</taxon>
        <taxon>Euglenozoa</taxon>
        <taxon>Kinetoplastea</taxon>
        <taxon>Metakinetoplastina</taxon>
        <taxon>Trypanosomatida</taxon>
        <taxon>Trypanosomatidae</taxon>
        <taxon>Leishmaniinae</taxon>
        <taxon>Leptomonas</taxon>
    </lineage>
</organism>
<evidence type="ECO:0000313" key="4">
    <source>
        <dbReference type="Proteomes" id="UP000038009"/>
    </source>
</evidence>
<proteinExistence type="predicted"/>
<dbReference type="VEuPathDB" id="TriTrypDB:Lsey_0191_0140"/>
<keyword evidence="4" id="KW-1185">Reference proteome</keyword>
<evidence type="ECO:0000259" key="2">
    <source>
        <dbReference type="Pfam" id="PF14311"/>
    </source>
</evidence>
<name>A0A0N1IJ62_LEPSE</name>
<dbReference type="PANTHER" id="PTHR37317:SF5">
    <property type="entry name" value="ZINC-RIBBON DOMAIN-CONTAINING PROTEIN-RELATED"/>
    <property type="match status" value="1"/>
</dbReference>
<dbReference type="Pfam" id="PF14311">
    <property type="entry name" value="DUF4379"/>
    <property type="match status" value="2"/>
</dbReference>
<dbReference type="InterPro" id="IPR025487">
    <property type="entry name" value="DUF4379"/>
</dbReference>
<dbReference type="Proteomes" id="UP000038009">
    <property type="component" value="Unassembled WGS sequence"/>
</dbReference>
<gene>
    <name evidence="3" type="ORF">ABL78_5563</name>
</gene>
<evidence type="ECO:0000313" key="3">
    <source>
        <dbReference type="EMBL" id="KPI85382.1"/>
    </source>
</evidence>
<accession>A0A0N1IJ62</accession>
<feature type="region of interest" description="Disordered" evidence="1">
    <location>
        <begin position="23"/>
        <end position="42"/>
    </location>
</feature>
<feature type="domain" description="Treble clef zinc finger" evidence="2">
    <location>
        <begin position="241"/>
        <end position="285"/>
    </location>
</feature>
<dbReference type="OrthoDB" id="264480at2759"/>
<evidence type="ECO:0000256" key="1">
    <source>
        <dbReference type="SAM" id="MobiDB-lite"/>
    </source>
</evidence>
<comment type="caution">
    <text evidence="3">The sequence shown here is derived from an EMBL/GenBank/DDBJ whole genome shotgun (WGS) entry which is preliminary data.</text>
</comment>
<feature type="domain" description="Treble clef zinc finger" evidence="2">
    <location>
        <begin position="43"/>
        <end position="86"/>
    </location>
</feature>